<dbReference type="PROSITE" id="PS50923">
    <property type="entry name" value="SUSHI"/>
    <property type="match status" value="2"/>
</dbReference>
<evidence type="ECO:0000256" key="10">
    <source>
        <dbReference type="ARBA" id="ARBA00022825"/>
    </source>
</evidence>
<dbReference type="CDD" id="cd00041">
    <property type="entry name" value="CUB"/>
    <property type="match status" value="2"/>
</dbReference>
<dbReference type="GO" id="GO:0008233">
    <property type="term" value="F:peptidase activity"/>
    <property type="evidence" value="ECO:0007669"/>
    <property type="project" value="UniProtKB-KW"/>
</dbReference>
<gene>
    <name evidence="21" type="primary">MASP2</name>
</gene>
<evidence type="ECO:0000256" key="5">
    <source>
        <dbReference type="ARBA" id="ARBA00022670"/>
    </source>
</evidence>
<dbReference type="Pfam" id="PF00089">
    <property type="entry name" value="Trypsin"/>
    <property type="match status" value="1"/>
</dbReference>
<dbReference type="RefSeq" id="XP_072833629.1">
    <property type="nucleotide sequence ID" value="XM_072977528.1"/>
</dbReference>
<dbReference type="SMART" id="SM00042">
    <property type="entry name" value="CUB"/>
    <property type="match status" value="2"/>
</dbReference>
<dbReference type="InterPro" id="IPR001881">
    <property type="entry name" value="EGF-like_Ca-bd_dom"/>
</dbReference>
<dbReference type="Proteomes" id="UP001652642">
    <property type="component" value="Chromosome 7"/>
</dbReference>
<dbReference type="InterPro" id="IPR049883">
    <property type="entry name" value="NOTCH1_EGF-like"/>
</dbReference>
<keyword evidence="8" id="KW-0677">Repeat</keyword>
<dbReference type="InterPro" id="IPR000152">
    <property type="entry name" value="EGF-type_Asp/Asn_hydroxyl_site"/>
</dbReference>
<dbReference type="PROSITE" id="PS00135">
    <property type="entry name" value="TRYPSIN_SER"/>
    <property type="match status" value="1"/>
</dbReference>
<dbReference type="InterPro" id="IPR035914">
    <property type="entry name" value="Sperma_CUB_dom_sf"/>
</dbReference>
<dbReference type="CDD" id="cd00190">
    <property type="entry name" value="Tryp_SPc"/>
    <property type="match status" value="1"/>
</dbReference>
<dbReference type="SUPFAM" id="SSF57535">
    <property type="entry name" value="Complement control module/SCR domain"/>
    <property type="match status" value="2"/>
</dbReference>
<dbReference type="PROSITE" id="PS01187">
    <property type="entry name" value="EGF_CA"/>
    <property type="match status" value="1"/>
</dbReference>
<evidence type="ECO:0000256" key="14">
    <source>
        <dbReference type="ARBA" id="ARBA00023278"/>
    </source>
</evidence>
<dbReference type="Gene3D" id="2.60.120.290">
    <property type="entry name" value="Spermadhesin, CUB domain"/>
    <property type="match status" value="2"/>
</dbReference>
<keyword evidence="7" id="KW-0732">Signal</keyword>
<dbReference type="InterPro" id="IPR043504">
    <property type="entry name" value="Peptidase_S1_PA_chymotrypsin"/>
</dbReference>
<dbReference type="Gene3D" id="2.40.10.10">
    <property type="entry name" value="Trypsin-like serine proteases"/>
    <property type="match status" value="2"/>
</dbReference>
<dbReference type="SMART" id="SM00032">
    <property type="entry name" value="CCP"/>
    <property type="match status" value="2"/>
</dbReference>
<keyword evidence="11" id="KW-0391">Immunity</keyword>
<comment type="similarity">
    <text evidence="1">Belongs to the peptidase S1 family. Snake venom subfamily.</text>
</comment>
<dbReference type="Gene3D" id="2.10.25.10">
    <property type="entry name" value="Laminin"/>
    <property type="match status" value="1"/>
</dbReference>
<name>A0ABM5EKE8_9SAUR</name>
<evidence type="ECO:0000256" key="11">
    <source>
        <dbReference type="ARBA" id="ARBA00022859"/>
    </source>
</evidence>
<evidence type="ECO:0000256" key="13">
    <source>
        <dbReference type="ARBA" id="ARBA00023157"/>
    </source>
</evidence>
<keyword evidence="3" id="KW-0399">Innate immunity</keyword>
<dbReference type="SMART" id="SM00020">
    <property type="entry name" value="Tryp_SPc"/>
    <property type="match status" value="1"/>
</dbReference>
<keyword evidence="12" id="KW-0180">Complement pathway</keyword>
<evidence type="ECO:0000256" key="7">
    <source>
        <dbReference type="ARBA" id="ARBA00022729"/>
    </source>
</evidence>
<evidence type="ECO:0000313" key="21">
    <source>
        <dbReference type="RefSeq" id="XP_072833629.1"/>
    </source>
</evidence>
<evidence type="ECO:0000256" key="9">
    <source>
        <dbReference type="ARBA" id="ARBA00022801"/>
    </source>
</evidence>
<dbReference type="InterPro" id="IPR001314">
    <property type="entry name" value="Peptidase_S1A"/>
</dbReference>
<dbReference type="PANTHER" id="PTHR24255:SF10">
    <property type="entry name" value="MANNAN-BINDING LECTIN SERINE PROTEASE 2"/>
    <property type="match status" value="1"/>
</dbReference>
<keyword evidence="14" id="KW-0379">Hydroxylation</keyword>
<dbReference type="Gene3D" id="2.10.70.10">
    <property type="entry name" value="Complement Module, domain 1"/>
    <property type="match status" value="2"/>
</dbReference>
<dbReference type="InterPro" id="IPR000859">
    <property type="entry name" value="CUB_dom"/>
</dbReference>
<dbReference type="PRINTS" id="PR00722">
    <property type="entry name" value="CHYMOTRYPSIN"/>
</dbReference>
<keyword evidence="20" id="KW-1185">Reference proteome</keyword>
<dbReference type="PROSITE" id="PS50240">
    <property type="entry name" value="TRYPSIN_DOM"/>
    <property type="match status" value="1"/>
</dbReference>
<feature type="domain" description="Peptidase S1" evidence="18">
    <location>
        <begin position="466"/>
        <end position="708"/>
    </location>
</feature>
<dbReference type="InterPro" id="IPR009003">
    <property type="entry name" value="Peptidase_S1_PA"/>
</dbReference>
<dbReference type="InterPro" id="IPR018097">
    <property type="entry name" value="EGF_Ca-bd_CS"/>
</dbReference>
<feature type="domain" description="Sushi" evidence="19">
    <location>
        <begin position="384"/>
        <end position="453"/>
    </location>
</feature>
<keyword evidence="5 21" id="KW-0645">Protease</keyword>
<dbReference type="InterPro" id="IPR024175">
    <property type="entry name" value="Pept_S1A_C1r/C1S/mannan-bd"/>
</dbReference>
<evidence type="ECO:0000313" key="20">
    <source>
        <dbReference type="Proteomes" id="UP001652642"/>
    </source>
</evidence>
<evidence type="ECO:0000256" key="16">
    <source>
        <dbReference type="PROSITE-ProRule" id="PRU00302"/>
    </source>
</evidence>
<dbReference type="SUPFAM" id="SSF49854">
    <property type="entry name" value="Spermadhesin, CUB domain"/>
    <property type="match status" value="2"/>
</dbReference>
<dbReference type="PROSITE" id="PS00010">
    <property type="entry name" value="ASX_HYDROXYL"/>
    <property type="match status" value="1"/>
</dbReference>
<dbReference type="InterPro" id="IPR033116">
    <property type="entry name" value="TRYPSIN_SER"/>
</dbReference>
<dbReference type="Pfam" id="PF00431">
    <property type="entry name" value="CUB"/>
    <property type="match status" value="2"/>
</dbReference>
<evidence type="ECO:0000256" key="12">
    <source>
        <dbReference type="ARBA" id="ARBA00022875"/>
    </source>
</evidence>
<dbReference type="SMART" id="SM00181">
    <property type="entry name" value="EGF"/>
    <property type="match status" value="1"/>
</dbReference>
<keyword evidence="13 15" id="KW-1015">Disulfide bond</keyword>
<evidence type="ECO:0000259" key="19">
    <source>
        <dbReference type="PROSITE" id="PS50923"/>
    </source>
</evidence>
<evidence type="ECO:0000256" key="1">
    <source>
        <dbReference type="ARBA" id="ARBA00009228"/>
    </source>
</evidence>
<dbReference type="Pfam" id="PF07645">
    <property type="entry name" value="EGF_CA"/>
    <property type="match status" value="1"/>
</dbReference>
<evidence type="ECO:0000256" key="4">
    <source>
        <dbReference type="ARBA" id="ARBA00022659"/>
    </source>
</evidence>
<keyword evidence="4 16" id="KW-0768">Sushi</keyword>
<evidence type="ECO:0000256" key="15">
    <source>
        <dbReference type="PROSITE-ProRule" id="PRU00059"/>
    </source>
</evidence>
<dbReference type="Pfam" id="PF00084">
    <property type="entry name" value="Sushi"/>
    <property type="match status" value="2"/>
</dbReference>
<dbReference type="InterPro" id="IPR035976">
    <property type="entry name" value="Sushi/SCR/CCP_sf"/>
</dbReference>
<keyword evidence="2" id="KW-0245">EGF-like domain</keyword>
<dbReference type="CDD" id="cd00054">
    <property type="entry name" value="EGF_CA"/>
    <property type="match status" value="1"/>
</dbReference>
<dbReference type="GO" id="GO:0006508">
    <property type="term" value="P:proteolysis"/>
    <property type="evidence" value="ECO:0007669"/>
    <property type="project" value="UniProtKB-KW"/>
</dbReference>
<dbReference type="GeneID" id="110073231"/>
<protein>
    <submittedName>
        <fullName evidence="21">Mannan-binding lectin serine protease 2 isoform X1</fullName>
    </submittedName>
</protein>
<keyword evidence="9" id="KW-0378">Hydrolase</keyword>
<dbReference type="SUPFAM" id="SSF57196">
    <property type="entry name" value="EGF/Laminin"/>
    <property type="match status" value="1"/>
</dbReference>
<evidence type="ECO:0000256" key="6">
    <source>
        <dbReference type="ARBA" id="ARBA00022723"/>
    </source>
</evidence>
<keyword evidence="10" id="KW-0720">Serine protease</keyword>
<sequence length="711" mass="79182">MLRTAMGHRNVVKNGKDVFSGMRLCCFFIILFCNGVLGDVLQLERLYGRIASPDFPNVYPNSKERTWNITVPPGYAIRIYFTHFNMELSHQCEYDYVKLRSGGKILATLCGHQSTDTEEAPGDKTYYSVDNNLAVTFRSDYSNEKEFTGFEAFFAAEDINECEQEVDGEPLCDHRCHNYLGGYYCSCQIGYQLHKDKRTCTTYCPKTVLTARSGEITSPNYPNPYPKLSQCNYGIQVEEGFMVILEFVESFDVETHPDVPCPYDILKIKTPKQEFGPFCGNTLPPKIETRSHNVEIQFTTDPSGIHTGWKLRYNTTALPCPNPKAPPHGRIAPVQAKYIMKESYHLSCDVGYVLLENELIIESFTAVCQKDGTWNRPMAQCTIVDCGPAEEVANGTLVYVTRPSVTTYQAEIKYNCEAPFYALKAGLSGSYHCAPDGYWRNSKGKKAPPTCEPVCGVQYSNVLRRIFGGAKALPGQFPWQVLITNADGTMGGGALLYDNWVLTAAHVIANLVDVSSLNLKMGLLNKRAAHYHQAWAESVFIHTGFTNDGINFDNDIALIKLKYRVPIHANITPICLPEESSRFHVNVSDVGAVAGWGRTEKRRQSPFLLYTELDVVDPERCKAAFANRMIEGKPLVLTENMFCAGHEQGGKDSCSGDSGGPLVFLDSQTGKRFIGGIVSWGLDCGAAEVFGVYTKVTNYISWIKDIMAQNA</sequence>
<feature type="domain" description="Sushi" evidence="19">
    <location>
        <begin position="318"/>
        <end position="383"/>
    </location>
</feature>
<evidence type="ECO:0000256" key="3">
    <source>
        <dbReference type="ARBA" id="ARBA00022588"/>
    </source>
</evidence>
<dbReference type="InterPro" id="IPR001254">
    <property type="entry name" value="Trypsin_dom"/>
</dbReference>
<keyword evidence="6" id="KW-0479">Metal-binding</keyword>
<evidence type="ECO:0000256" key="2">
    <source>
        <dbReference type="ARBA" id="ARBA00022536"/>
    </source>
</evidence>
<dbReference type="CDD" id="cd00033">
    <property type="entry name" value="CCP"/>
    <property type="match status" value="1"/>
</dbReference>
<dbReference type="InterPro" id="IPR000742">
    <property type="entry name" value="EGF"/>
</dbReference>
<dbReference type="PROSITE" id="PS01186">
    <property type="entry name" value="EGF_2"/>
    <property type="match status" value="1"/>
</dbReference>
<dbReference type="PANTHER" id="PTHR24255">
    <property type="entry name" value="COMPLEMENT COMPONENT 1, S SUBCOMPONENT-RELATED"/>
    <property type="match status" value="1"/>
</dbReference>
<comment type="caution">
    <text evidence="16">Lacks conserved residue(s) required for the propagation of feature annotation.</text>
</comment>
<dbReference type="SUPFAM" id="SSF50494">
    <property type="entry name" value="Trypsin-like serine proteases"/>
    <property type="match status" value="1"/>
</dbReference>
<proteinExistence type="inferred from homology"/>
<organism evidence="20 21">
    <name type="scientific">Pogona vitticeps</name>
    <name type="common">central bearded dragon</name>
    <dbReference type="NCBI Taxonomy" id="103695"/>
    <lineage>
        <taxon>Eukaryota</taxon>
        <taxon>Metazoa</taxon>
        <taxon>Chordata</taxon>
        <taxon>Craniata</taxon>
        <taxon>Vertebrata</taxon>
        <taxon>Euteleostomi</taxon>
        <taxon>Lepidosauria</taxon>
        <taxon>Squamata</taxon>
        <taxon>Bifurcata</taxon>
        <taxon>Unidentata</taxon>
        <taxon>Episquamata</taxon>
        <taxon>Toxicofera</taxon>
        <taxon>Iguania</taxon>
        <taxon>Acrodonta</taxon>
        <taxon>Agamidae</taxon>
        <taxon>Amphibolurinae</taxon>
        <taxon>Pogona</taxon>
    </lineage>
</organism>
<feature type="domain" description="CUB" evidence="17">
    <location>
        <begin position="33"/>
        <end position="157"/>
    </location>
</feature>
<reference evidence="21" key="1">
    <citation type="submission" date="2025-08" db="UniProtKB">
        <authorList>
            <consortium name="RefSeq"/>
        </authorList>
    </citation>
    <scope>IDENTIFICATION</scope>
</reference>
<feature type="domain" description="CUB" evidence="17">
    <location>
        <begin position="204"/>
        <end position="316"/>
    </location>
</feature>
<dbReference type="PROSITE" id="PS01180">
    <property type="entry name" value="CUB"/>
    <property type="match status" value="2"/>
</dbReference>
<dbReference type="PIRSF" id="PIRSF001155">
    <property type="entry name" value="C1r_C1s_MASP"/>
    <property type="match status" value="1"/>
</dbReference>
<dbReference type="InterPro" id="IPR000436">
    <property type="entry name" value="Sushi_SCR_CCP_dom"/>
</dbReference>
<evidence type="ECO:0000256" key="8">
    <source>
        <dbReference type="ARBA" id="ARBA00022737"/>
    </source>
</evidence>
<dbReference type="SMART" id="SM00179">
    <property type="entry name" value="EGF_CA"/>
    <property type="match status" value="1"/>
</dbReference>
<feature type="disulfide bond" evidence="15">
    <location>
        <begin position="204"/>
        <end position="231"/>
    </location>
</feature>
<evidence type="ECO:0000259" key="17">
    <source>
        <dbReference type="PROSITE" id="PS01180"/>
    </source>
</evidence>
<evidence type="ECO:0000259" key="18">
    <source>
        <dbReference type="PROSITE" id="PS50240"/>
    </source>
</evidence>
<accession>A0ABM5EKE8</accession>